<evidence type="ECO:0000256" key="1">
    <source>
        <dbReference type="SAM" id="Phobius"/>
    </source>
</evidence>
<comment type="caution">
    <text evidence="2">The sequence shown here is derived from an EMBL/GenBank/DDBJ whole genome shotgun (WGS) entry which is preliminary data.</text>
</comment>
<feature type="transmembrane region" description="Helical" evidence="1">
    <location>
        <begin position="47"/>
        <end position="70"/>
    </location>
</feature>
<accession>A0A4R4W5R0</accession>
<sequence>MSTAAQVLAVAIALMLGVVFVMESFLYRHPRLYPMFLTKPGDFDAVRLWTVNMGWYNLTTAVALVAGVILVRTDHLPQGEALIIFTAAQHTFMAVVLVVSQPKLWFNAALEGVPAVILLALAFN</sequence>
<dbReference type="RefSeq" id="WP_132327110.1">
    <property type="nucleotide sequence ID" value="NZ_SMKR01000247.1"/>
</dbReference>
<keyword evidence="1" id="KW-0812">Transmembrane</keyword>
<gene>
    <name evidence="2" type="ORF">E1218_33765</name>
</gene>
<dbReference type="OrthoDB" id="3830699at2"/>
<protein>
    <submittedName>
        <fullName evidence="2">DUF1304 family protein</fullName>
    </submittedName>
</protein>
<organism evidence="2 3">
    <name type="scientific">Kribbella turkmenica</name>
    <dbReference type="NCBI Taxonomy" id="2530375"/>
    <lineage>
        <taxon>Bacteria</taxon>
        <taxon>Bacillati</taxon>
        <taxon>Actinomycetota</taxon>
        <taxon>Actinomycetes</taxon>
        <taxon>Propionibacteriales</taxon>
        <taxon>Kribbellaceae</taxon>
        <taxon>Kribbella</taxon>
    </lineage>
</organism>
<evidence type="ECO:0000313" key="2">
    <source>
        <dbReference type="EMBL" id="TDD13969.1"/>
    </source>
</evidence>
<dbReference type="Proteomes" id="UP000295172">
    <property type="component" value="Unassembled WGS sequence"/>
</dbReference>
<feature type="transmembrane region" description="Helical" evidence="1">
    <location>
        <begin position="82"/>
        <end position="99"/>
    </location>
</feature>
<evidence type="ECO:0000313" key="3">
    <source>
        <dbReference type="Proteomes" id="UP000295172"/>
    </source>
</evidence>
<dbReference type="InterPro" id="IPR009732">
    <property type="entry name" value="DUF1304"/>
</dbReference>
<keyword evidence="1" id="KW-0472">Membrane</keyword>
<keyword evidence="3" id="KW-1185">Reference proteome</keyword>
<feature type="transmembrane region" description="Helical" evidence="1">
    <location>
        <begin position="7"/>
        <end position="27"/>
    </location>
</feature>
<dbReference type="AlphaFoldDB" id="A0A4R4W5R0"/>
<proteinExistence type="predicted"/>
<dbReference type="Pfam" id="PF06993">
    <property type="entry name" value="DUF1304"/>
    <property type="match status" value="1"/>
</dbReference>
<feature type="transmembrane region" description="Helical" evidence="1">
    <location>
        <begin position="105"/>
        <end position="123"/>
    </location>
</feature>
<reference evidence="2 3" key="1">
    <citation type="submission" date="2019-02" db="EMBL/GenBank/DDBJ databases">
        <title>Draft genome sequences of novel Actinobacteria.</title>
        <authorList>
            <person name="Sahin N."/>
            <person name="Ay H."/>
            <person name="Saygin H."/>
        </authorList>
    </citation>
    <scope>NUCLEOTIDE SEQUENCE [LARGE SCALE GENOMIC DNA]</scope>
    <source>
        <strain evidence="2 3">16K104</strain>
    </source>
</reference>
<dbReference type="EMBL" id="SMKR01000247">
    <property type="protein sequence ID" value="TDD13969.1"/>
    <property type="molecule type" value="Genomic_DNA"/>
</dbReference>
<name>A0A4R4W5R0_9ACTN</name>
<keyword evidence="1" id="KW-1133">Transmembrane helix</keyword>